<keyword evidence="4 6" id="KW-1133">Transmembrane helix</keyword>
<dbReference type="GO" id="GO:0005886">
    <property type="term" value="C:plasma membrane"/>
    <property type="evidence" value="ECO:0007669"/>
    <property type="project" value="UniProtKB-SubCell"/>
</dbReference>
<dbReference type="Proteomes" id="UP000295097">
    <property type="component" value="Unassembled WGS sequence"/>
</dbReference>
<feature type="transmembrane region" description="Helical" evidence="6">
    <location>
        <begin position="280"/>
        <end position="301"/>
    </location>
</feature>
<dbReference type="InterPro" id="IPR022791">
    <property type="entry name" value="L-PG_synthase/AglD"/>
</dbReference>
<keyword evidence="8" id="KW-1185">Reference proteome</keyword>
<comment type="caution">
    <text evidence="7">The sequence shown here is derived from an EMBL/GenBank/DDBJ whole genome shotgun (WGS) entry which is preliminary data.</text>
</comment>
<keyword evidence="2" id="KW-1003">Cell membrane</keyword>
<evidence type="ECO:0000256" key="4">
    <source>
        <dbReference type="ARBA" id="ARBA00022989"/>
    </source>
</evidence>
<organism evidence="7 8">
    <name type="scientific">Martelella mediterranea</name>
    <dbReference type="NCBI Taxonomy" id="293089"/>
    <lineage>
        <taxon>Bacteria</taxon>
        <taxon>Pseudomonadati</taxon>
        <taxon>Pseudomonadota</taxon>
        <taxon>Alphaproteobacteria</taxon>
        <taxon>Hyphomicrobiales</taxon>
        <taxon>Aurantimonadaceae</taxon>
        <taxon>Martelella</taxon>
    </lineage>
</organism>
<name>A0A4R3NNZ7_9HYPH</name>
<evidence type="ECO:0000256" key="2">
    <source>
        <dbReference type="ARBA" id="ARBA00022475"/>
    </source>
</evidence>
<evidence type="ECO:0000313" key="7">
    <source>
        <dbReference type="EMBL" id="TCT36284.1"/>
    </source>
</evidence>
<sequence>MSAFSIVAVIAVVAVITALFLTVDPAQVIAAFENVSPVPVFAGLAIVQSQIVFSALRWRFTAYRLDHHIPLPIAIREYYIATFLNQILPSGMAGDAFRAYRSKSRGEAGWKRPAAAVFLERLSGQLAFFVLVGVGLLAWPLFLAEKLPDGFERIAAVFLAVVLILVMLALFLQRIRLPARLTAIWPDLVAVFWKDGALIIQFGLSALTVSGYVAVFMIAAYAVGSPLPAIAVVTIIPLCLLTMVIPLGVGGWGTRDAAAAALWPLLGFSSAEGLSASLLYGIISLIGVAPFGLFFLLSTIFNQRRLP</sequence>
<evidence type="ECO:0000313" key="8">
    <source>
        <dbReference type="Proteomes" id="UP000295097"/>
    </source>
</evidence>
<reference evidence="7 8" key="1">
    <citation type="submission" date="2019-03" db="EMBL/GenBank/DDBJ databases">
        <title>Freshwater and sediment microbial communities from various areas in North America, analyzing microbe dynamics in response to fracking.</title>
        <authorList>
            <person name="Lamendella R."/>
        </authorList>
    </citation>
    <scope>NUCLEOTIDE SEQUENCE [LARGE SCALE GENOMIC DNA]</scope>
    <source>
        <strain evidence="7 8">175.2</strain>
    </source>
</reference>
<dbReference type="OrthoDB" id="9126302at2"/>
<dbReference type="NCBIfam" id="TIGR00374">
    <property type="entry name" value="flippase-like domain"/>
    <property type="match status" value="1"/>
</dbReference>
<feature type="transmembrane region" description="Helical" evidence="6">
    <location>
        <begin position="122"/>
        <end position="142"/>
    </location>
</feature>
<protein>
    <submittedName>
        <fullName evidence="7">Uncharacterized protein (TIRG00374 family)</fullName>
    </submittedName>
</protein>
<evidence type="ECO:0000256" key="5">
    <source>
        <dbReference type="ARBA" id="ARBA00023136"/>
    </source>
</evidence>
<feature type="transmembrane region" description="Helical" evidence="6">
    <location>
        <begin position="154"/>
        <end position="172"/>
    </location>
</feature>
<gene>
    <name evidence="7" type="ORF">EDC90_102213</name>
</gene>
<proteinExistence type="predicted"/>
<evidence type="ECO:0000256" key="6">
    <source>
        <dbReference type="SAM" id="Phobius"/>
    </source>
</evidence>
<dbReference type="Pfam" id="PF03706">
    <property type="entry name" value="LPG_synthase_TM"/>
    <property type="match status" value="1"/>
</dbReference>
<dbReference type="PANTHER" id="PTHR40277:SF1">
    <property type="entry name" value="BLL5419 PROTEIN"/>
    <property type="match status" value="1"/>
</dbReference>
<dbReference type="PANTHER" id="PTHR40277">
    <property type="entry name" value="BLL5419 PROTEIN"/>
    <property type="match status" value="1"/>
</dbReference>
<accession>A0A4R3NNZ7</accession>
<evidence type="ECO:0000256" key="1">
    <source>
        <dbReference type="ARBA" id="ARBA00004651"/>
    </source>
</evidence>
<keyword evidence="5 6" id="KW-0472">Membrane</keyword>
<feature type="transmembrane region" description="Helical" evidence="6">
    <location>
        <begin position="40"/>
        <end position="58"/>
    </location>
</feature>
<keyword evidence="3 6" id="KW-0812">Transmembrane</keyword>
<feature type="transmembrane region" description="Helical" evidence="6">
    <location>
        <begin position="202"/>
        <end position="223"/>
    </location>
</feature>
<dbReference type="AlphaFoldDB" id="A0A4R3NNZ7"/>
<comment type="subcellular location">
    <subcellularLocation>
        <location evidence="1">Cell membrane</location>
        <topology evidence="1">Multi-pass membrane protein</topology>
    </subcellularLocation>
</comment>
<dbReference type="EMBL" id="SMAR01000022">
    <property type="protein sequence ID" value="TCT36284.1"/>
    <property type="molecule type" value="Genomic_DNA"/>
</dbReference>
<feature type="transmembrane region" description="Helical" evidence="6">
    <location>
        <begin position="229"/>
        <end position="250"/>
    </location>
</feature>
<evidence type="ECO:0000256" key="3">
    <source>
        <dbReference type="ARBA" id="ARBA00022692"/>
    </source>
</evidence>
<dbReference type="RefSeq" id="WP_132312579.1">
    <property type="nucleotide sequence ID" value="NZ_SMAR01000022.1"/>
</dbReference>